<reference evidence="2 3" key="1">
    <citation type="submission" date="2021-06" db="EMBL/GenBank/DDBJ databases">
        <title>Caerostris darwini draft genome.</title>
        <authorList>
            <person name="Kono N."/>
            <person name="Arakawa K."/>
        </authorList>
    </citation>
    <scope>NUCLEOTIDE SEQUENCE [LARGE SCALE GENOMIC DNA]</scope>
</reference>
<dbReference type="Proteomes" id="UP001054837">
    <property type="component" value="Unassembled WGS sequence"/>
</dbReference>
<evidence type="ECO:0000313" key="3">
    <source>
        <dbReference type="Proteomes" id="UP001054837"/>
    </source>
</evidence>
<evidence type="ECO:0000313" key="2">
    <source>
        <dbReference type="EMBL" id="GIY75216.1"/>
    </source>
</evidence>
<gene>
    <name evidence="2" type="ORF">CDAR_188911</name>
</gene>
<proteinExistence type="predicted"/>
<name>A0AAV4VXN6_9ARAC</name>
<accession>A0AAV4VXN6</accession>
<dbReference type="AlphaFoldDB" id="A0AAV4VXN6"/>
<keyword evidence="3" id="KW-1185">Reference proteome</keyword>
<comment type="caution">
    <text evidence="2">The sequence shown here is derived from an EMBL/GenBank/DDBJ whole genome shotgun (WGS) entry which is preliminary data.</text>
</comment>
<evidence type="ECO:0000256" key="1">
    <source>
        <dbReference type="SAM" id="MobiDB-lite"/>
    </source>
</evidence>
<feature type="region of interest" description="Disordered" evidence="1">
    <location>
        <begin position="70"/>
        <end position="90"/>
    </location>
</feature>
<protein>
    <submittedName>
        <fullName evidence="2">Uncharacterized protein</fullName>
    </submittedName>
</protein>
<organism evidence="2 3">
    <name type="scientific">Caerostris darwini</name>
    <dbReference type="NCBI Taxonomy" id="1538125"/>
    <lineage>
        <taxon>Eukaryota</taxon>
        <taxon>Metazoa</taxon>
        <taxon>Ecdysozoa</taxon>
        <taxon>Arthropoda</taxon>
        <taxon>Chelicerata</taxon>
        <taxon>Arachnida</taxon>
        <taxon>Araneae</taxon>
        <taxon>Araneomorphae</taxon>
        <taxon>Entelegynae</taxon>
        <taxon>Araneoidea</taxon>
        <taxon>Araneidae</taxon>
        <taxon>Caerostris</taxon>
    </lineage>
</organism>
<dbReference type="EMBL" id="BPLQ01013830">
    <property type="protein sequence ID" value="GIY75216.1"/>
    <property type="molecule type" value="Genomic_DNA"/>
</dbReference>
<sequence>MDQMILEHGKILIVVVLEVIPFLENRKGCLLLKLPLPIAGILRVGDYQSNGARKQVGCELDLCSSLSTSQAQPAEQSSRLEQVTGSFRKD</sequence>